<keyword evidence="2" id="KW-1133">Transmembrane helix</keyword>
<name>A0ABX8UKP8_9BURK</name>
<keyword evidence="4" id="KW-1185">Reference proteome</keyword>
<evidence type="ECO:0000313" key="3">
    <source>
        <dbReference type="EMBL" id="QYD67523.1"/>
    </source>
</evidence>
<keyword evidence="2" id="KW-0472">Membrane</keyword>
<accession>A0ABX8UKP8</accession>
<feature type="transmembrane region" description="Helical" evidence="2">
    <location>
        <begin position="46"/>
        <end position="66"/>
    </location>
</feature>
<feature type="compositionally biased region" description="Polar residues" evidence="1">
    <location>
        <begin position="150"/>
        <end position="162"/>
    </location>
</feature>
<gene>
    <name evidence="3" type="ORF">KZJ38_14310</name>
</gene>
<dbReference type="Proteomes" id="UP000826462">
    <property type="component" value="Chromosome 1"/>
</dbReference>
<evidence type="ECO:0000313" key="4">
    <source>
        <dbReference type="Proteomes" id="UP000826462"/>
    </source>
</evidence>
<dbReference type="EMBL" id="CP080095">
    <property type="protein sequence ID" value="QYD67523.1"/>
    <property type="molecule type" value="Genomic_DNA"/>
</dbReference>
<sequence>MAQLPTSQDFFAKWQAWGLASFATVIGPWQEKLTNIGLVSNFFQPALNIVASIIGPLVCLTSFAALSTCSRARQQKIGIAFFFVFVILIVSCLTLRHGIGLIWFPEGGAQMAVWVALWAIYLGLFAALGVAIVSATMATPAVSRPKTNDDVNASTGDGSAEH</sequence>
<keyword evidence="2" id="KW-0812">Transmembrane</keyword>
<evidence type="ECO:0000256" key="1">
    <source>
        <dbReference type="SAM" id="MobiDB-lite"/>
    </source>
</evidence>
<protein>
    <submittedName>
        <fullName evidence="3">Uncharacterized protein</fullName>
    </submittedName>
</protein>
<feature type="transmembrane region" description="Helical" evidence="2">
    <location>
        <begin position="111"/>
        <end position="136"/>
    </location>
</feature>
<feature type="region of interest" description="Disordered" evidence="1">
    <location>
        <begin position="143"/>
        <end position="162"/>
    </location>
</feature>
<evidence type="ECO:0000256" key="2">
    <source>
        <dbReference type="SAM" id="Phobius"/>
    </source>
</evidence>
<dbReference type="RefSeq" id="WP_219796582.1">
    <property type="nucleotide sequence ID" value="NZ_CP080095.1"/>
</dbReference>
<proteinExistence type="predicted"/>
<organism evidence="3 4">
    <name type="scientific">Paraburkholderia edwinii</name>
    <dbReference type="NCBI Taxonomy" id="2861782"/>
    <lineage>
        <taxon>Bacteria</taxon>
        <taxon>Pseudomonadati</taxon>
        <taxon>Pseudomonadota</taxon>
        <taxon>Betaproteobacteria</taxon>
        <taxon>Burkholderiales</taxon>
        <taxon>Burkholderiaceae</taxon>
        <taxon>Paraburkholderia</taxon>
    </lineage>
</organism>
<reference evidence="3 4" key="1">
    <citation type="submission" date="2021-07" db="EMBL/GenBank/DDBJ databases">
        <title>Paraburkholderia edwinii protects Aspergillus sp. from phenazines by acting as a toxin sponge.</title>
        <authorList>
            <person name="Dahlstrom K.M."/>
            <person name="Newman D.K."/>
        </authorList>
    </citation>
    <scope>NUCLEOTIDE SEQUENCE [LARGE SCALE GENOMIC DNA]</scope>
    <source>
        <strain evidence="3 4">Pe01</strain>
    </source>
</reference>
<feature type="transmembrane region" description="Helical" evidence="2">
    <location>
        <begin position="78"/>
        <end position="99"/>
    </location>
</feature>